<dbReference type="GO" id="GO:0003824">
    <property type="term" value="F:catalytic activity"/>
    <property type="evidence" value="ECO:0007669"/>
    <property type="project" value="InterPro"/>
</dbReference>
<dbReference type="GO" id="GO:0046872">
    <property type="term" value="F:metal ion binding"/>
    <property type="evidence" value="ECO:0007669"/>
    <property type="project" value="UniProtKB-KW"/>
</dbReference>
<gene>
    <name evidence="5" type="ORF">IPA_09265</name>
</gene>
<protein>
    <submittedName>
        <fullName evidence="5">DNA photolyase</fullName>
    </submittedName>
</protein>
<reference evidence="5" key="1">
    <citation type="submission" date="2013-11" db="EMBL/GenBank/DDBJ databases">
        <title>Comparative genomics of Ignicoccus.</title>
        <authorList>
            <person name="Podar M."/>
        </authorList>
    </citation>
    <scope>NUCLEOTIDE SEQUENCE</scope>
    <source>
        <strain evidence="5">DSM 13166</strain>
    </source>
</reference>
<dbReference type="InterPro" id="IPR007197">
    <property type="entry name" value="rSAM"/>
</dbReference>
<dbReference type="SMART" id="SM00729">
    <property type="entry name" value="Elp3"/>
    <property type="match status" value="1"/>
</dbReference>
<sequence>MQSIILKKKILKELESNIDLRKVKNDYHAKREPRDCGLTIHPGIGCDLGCVYCYIKDMGFPTDKVEPYPLSGEELMAALTLNKNVGVGPSGTYFAVGSVTEPFHPLLLDKTLEYLNALKRLGNYTQISYKMIVPDGKLPLLASSSEDRLSVLISISSLKKWKEFEPRLPSPELRLHMAEKLQKLGKRVSLFLRPILPGITDVEIDNILETALSYNVKELTVGGLRVTRRIMDELIKRGVKLEGRLRRRSKGREQVYVYTRDIKNKIIKKAESLGMTVYFTACDTNARHHGEVCWDSCKYDRNLCERLPPIDQRDLQEGIEMLGGKLVSWRIRKEPILELEIIGAKRNMGWLIQMAYRRQVIVRTGGRVWKYL</sequence>
<evidence type="ECO:0000256" key="3">
    <source>
        <dbReference type="ARBA" id="ARBA00023014"/>
    </source>
</evidence>
<feature type="domain" description="Radical SAM core" evidence="4">
    <location>
        <begin position="28"/>
        <end position="260"/>
    </location>
</feature>
<dbReference type="SUPFAM" id="SSF102114">
    <property type="entry name" value="Radical SAM enzymes"/>
    <property type="match status" value="1"/>
</dbReference>
<dbReference type="EMBL" id="CP006868">
    <property type="protein sequence ID" value="UXD21885.1"/>
    <property type="molecule type" value="Genomic_DNA"/>
</dbReference>
<evidence type="ECO:0000259" key="4">
    <source>
        <dbReference type="PROSITE" id="PS51918"/>
    </source>
</evidence>
<dbReference type="PANTHER" id="PTHR43432">
    <property type="entry name" value="SLR0285 PROTEIN"/>
    <property type="match status" value="1"/>
</dbReference>
<evidence type="ECO:0000256" key="2">
    <source>
        <dbReference type="ARBA" id="ARBA00023004"/>
    </source>
</evidence>
<dbReference type="Pfam" id="PF04055">
    <property type="entry name" value="Radical_SAM"/>
    <property type="match status" value="1"/>
</dbReference>
<dbReference type="PANTHER" id="PTHR43432:SF4">
    <property type="entry name" value="RADICAL SAM CORE DOMAIN-CONTAINING PROTEIN"/>
    <property type="match status" value="1"/>
</dbReference>
<proteinExistence type="predicted"/>
<dbReference type="KEGG" id="ipc:IPA_09265"/>
<dbReference type="GO" id="GO:0051536">
    <property type="term" value="F:iron-sulfur cluster binding"/>
    <property type="evidence" value="ECO:0007669"/>
    <property type="project" value="UniProtKB-KW"/>
</dbReference>
<dbReference type="InterPro" id="IPR006638">
    <property type="entry name" value="Elp3/MiaA/NifB-like_rSAM"/>
</dbReference>
<keyword evidence="6" id="KW-1185">Reference proteome</keyword>
<keyword evidence="3" id="KW-0411">Iron-sulfur</keyword>
<evidence type="ECO:0000313" key="6">
    <source>
        <dbReference type="Proteomes" id="UP001063698"/>
    </source>
</evidence>
<dbReference type="SFLD" id="SFLDG01084">
    <property type="entry name" value="Uncharacterised_Radical_SAM_Su"/>
    <property type="match status" value="1"/>
</dbReference>
<organism evidence="5 6">
    <name type="scientific">Ignicoccus pacificus DSM 13166</name>
    <dbReference type="NCBI Taxonomy" id="940294"/>
    <lineage>
        <taxon>Archaea</taxon>
        <taxon>Thermoproteota</taxon>
        <taxon>Thermoprotei</taxon>
        <taxon>Desulfurococcales</taxon>
        <taxon>Desulfurococcaceae</taxon>
        <taxon>Ignicoccus</taxon>
    </lineage>
</organism>
<dbReference type="SFLD" id="SFLDS00029">
    <property type="entry name" value="Radical_SAM"/>
    <property type="match status" value="1"/>
</dbReference>
<keyword evidence="1" id="KW-0479">Metal-binding</keyword>
<dbReference type="InterPro" id="IPR058240">
    <property type="entry name" value="rSAM_sf"/>
</dbReference>
<dbReference type="InterPro" id="IPR040086">
    <property type="entry name" value="MJ0683-like"/>
</dbReference>
<dbReference type="PROSITE" id="PS51918">
    <property type="entry name" value="RADICAL_SAM"/>
    <property type="match status" value="1"/>
</dbReference>
<name>A0A977PL27_9CREN</name>
<keyword evidence="2" id="KW-0408">Iron</keyword>
<dbReference type="Proteomes" id="UP001063698">
    <property type="component" value="Chromosome"/>
</dbReference>
<dbReference type="AlphaFoldDB" id="A0A977PL27"/>
<dbReference type="Gene3D" id="3.80.30.30">
    <property type="match status" value="1"/>
</dbReference>
<evidence type="ECO:0000256" key="1">
    <source>
        <dbReference type="ARBA" id="ARBA00022723"/>
    </source>
</evidence>
<accession>A0A977PL27</accession>
<evidence type="ECO:0000313" key="5">
    <source>
        <dbReference type="EMBL" id="UXD21885.1"/>
    </source>
</evidence>